<evidence type="ECO:0000313" key="2">
    <source>
        <dbReference type="Proteomes" id="UP001500034"/>
    </source>
</evidence>
<dbReference type="EMBL" id="BAABCQ010000241">
    <property type="protein sequence ID" value="GAA4012959.1"/>
    <property type="molecule type" value="Genomic_DNA"/>
</dbReference>
<accession>A0ABP7SLE6</accession>
<dbReference type="Proteomes" id="UP001500034">
    <property type="component" value="Unassembled WGS sequence"/>
</dbReference>
<reference evidence="2" key="1">
    <citation type="journal article" date="2019" name="Int. J. Syst. Evol. Microbiol.">
        <title>The Global Catalogue of Microorganisms (GCM) 10K type strain sequencing project: providing services to taxonomists for standard genome sequencing and annotation.</title>
        <authorList>
            <consortium name="The Broad Institute Genomics Platform"/>
            <consortium name="The Broad Institute Genome Sequencing Center for Infectious Disease"/>
            <person name="Wu L."/>
            <person name="Ma J."/>
        </authorList>
    </citation>
    <scope>NUCLEOTIDE SEQUENCE [LARGE SCALE GENOMIC DNA]</scope>
    <source>
        <strain evidence="2">JCM 17027</strain>
    </source>
</reference>
<organism evidence="1 2">
    <name type="scientific">Streptomyces marokkonensis</name>
    <dbReference type="NCBI Taxonomy" id="324855"/>
    <lineage>
        <taxon>Bacteria</taxon>
        <taxon>Bacillati</taxon>
        <taxon>Actinomycetota</taxon>
        <taxon>Actinomycetes</taxon>
        <taxon>Kitasatosporales</taxon>
        <taxon>Streptomycetaceae</taxon>
        <taxon>Streptomyces</taxon>
    </lineage>
</organism>
<sequence>MLIRADRCRTWQLADACAACTVAIPPAATAPEAPASCDSTARESSAAGASCVLEEPGEWIESL</sequence>
<name>A0ABP7SLE6_9ACTN</name>
<comment type="caution">
    <text evidence="1">The sequence shown here is derived from an EMBL/GenBank/DDBJ whole genome shotgun (WGS) entry which is preliminary data.</text>
</comment>
<proteinExistence type="predicted"/>
<gene>
    <name evidence="1" type="ORF">GCM10022384_66900</name>
</gene>
<keyword evidence="2" id="KW-1185">Reference proteome</keyword>
<protein>
    <submittedName>
        <fullName evidence="1">Uncharacterized protein</fullName>
    </submittedName>
</protein>
<evidence type="ECO:0000313" key="1">
    <source>
        <dbReference type="EMBL" id="GAA4012959.1"/>
    </source>
</evidence>